<dbReference type="AlphaFoldDB" id="A0A0B3W1P3"/>
<dbReference type="Gene3D" id="2.60.120.10">
    <property type="entry name" value="Jelly Rolls"/>
    <property type="match status" value="1"/>
</dbReference>
<dbReference type="Proteomes" id="UP000031189">
    <property type="component" value="Unassembled WGS sequence"/>
</dbReference>
<protein>
    <submittedName>
        <fullName evidence="2">Cupin</fullName>
    </submittedName>
</protein>
<reference evidence="2 3" key="1">
    <citation type="submission" date="2014-12" db="EMBL/GenBank/DDBJ databases">
        <title>Draft genome sequence of Terrisporobacter sp. 08-306576, isolated from the blood culture of a bacteremia patient.</title>
        <authorList>
            <person name="Lund L.C."/>
            <person name="Sydenham T.V."/>
            <person name="Hogh S.V."/>
            <person name="Skov M.N."/>
            <person name="Kemp M."/>
            <person name="Justesen U.S."/>
        </authorList>
    </citation>
    <scope>NUCLEOTIDE SEQUENCE [LARGE SCALE GENOMIC DNA]</scope>
    <source>
        <strain evidence="2 3">08-306576</strain>
    </source>
</reference>
<evidence type="ECO:0000259" key="1">
    <source>
        <dbReference type="Pfam" id="PF07883"/>
    </source>
</evidence>
<organism evidence="2 3">
    <name type="scientific">Terrisporobacter othiniensis</name>
    <dbReference type="NCBI Taxonomy" id="1577792"/>
    <lineage>
        <taxon>Bacteria</taxon>
        <taxon>Bacillati</taxon>
        <taxon>Bacillota</taxon>
        <taxon>Clostridia</taxon>
        <taxon>Peptostreptococcales</taxon>
        <taxon>Peptostreptococcaceae</taxon>
        <taxon>Terrisporobacter</taxon>
    </lineage>
</organism>
<dbReference type="EMBL" id="JWHR01000121">
    <property type="protein sequence ID" value="KHS56187.1"/>
    <property type="molecule type" value="Genomic_DNA"/>
</dbReference>
<evidence type="ECO:0000313" key="2">
    <source>
        <dbReference type="EMBL" id="KHS56187.1"/>
    </source>
</evidence>
<gene>
    <name evidence="2" type="ORF">QX51_15635</name>
</gene>
<evidence type="ECO:0000313" key="3">
    <source>
        <dbReference type="Proteomes" id="UP000031189"/>
    </source>
</evidence>
<dbReference type="SUPFAM" id="SSF51182">
    <property type="entry name" value="RmlC-like cupins"/>
    <property type="match status" value="1"/>
</dbReference>
<dbReference type="RefSeq" id="WP_039680816.1">
    <property type="nucleotide sequence ID" value="NZ_JAWGXO010000006.1"/>
</dbReference>
<proteinExistence type="predicted"/>
<sequence>MEVININKIDTNREFLCENEKYKTIFFKFDEGKGLPNHTHNGYASIQVIDGIVDMKFENGETFELKCGDFLPFDARIEHNVIARVTSKVLVTIIK</sequence>
<dbReference type="OrthoDB" id="1752602at2"/>
<keyword evidence="3" id="KW-1185">Reference proteome</keyword>
<dbReference type="Pfam" id="PF07883">
    <property type="entry name" value="Cupin_2"/>
    <property type="match status" value="1"/>
</dbReference>
<dbReference type="InterPro" id="IPR013096">
    <property type="entry name" value="Cupin_2"/>
</dbReference>
<dbReference type="InterPro" id="IPR014710">
    <property type="entry name" value="RmlC-like_jellyroll"/>
</dbReference>
<dbReference type="STRING" id="1577792.QX51_15635"/>
<name>A0A0B3W1P3_9FIRM</name>
<dbReference type="InterPro" id="IPR011051">
    <property type="entry name" value="RmlC_Cupin_sf"/>
</dbReference>
<feature type="domain" description="Cupin type-2" evidence="1">
    <location>
        <begin position="27"/>
        <end position="89"/>
    </location>
</feature>
<comment type="caution">
    <text evidence="2">The sequence shown here is derived from an EMBL/GenBank/DDBJ whole genome shotgun (WGS) entry which is preliminary data.</text>
</comment>
<accession>A0A0B3W1P3</accession>